<protein>
    <submittedName>
        <fullName evidence="2">Uncharacterized protein</fullName>
    </submittedName>
</protein>
<feature type="region of interest" description="Disordered" evidence="1">
    <location>
        <begin position="215"/>
        <end position="253"/>
    </location>
</feature>
<evidence type="ECO:0000313" key="2">
    <source>
        <dbReference type="EMBL" id="KAK5600489.1"/>
    </source>
</evidence>
<feature type="region of interest" description="Disordered" evidence="1">
    <location>
        <begin position="100"/>
        <end position="123"/>
    </location>
</feature>
<dbReference type="AlphaFoldDB" id="A0AAV9QW21"/>
<evidence type="ECO:0000256" key="1">
    <source>
        <dbReference type="SAM" id="MobiDB-lite"/>
    </source>
</evidence>
<evidence type="ECO:0000313" key="3">
    <source>
        <dbReference type="Proteomes" id="UP001311232"/>
    </source>
</evidence>
<comment type="caution">
    <text evidence="2">The sequence shown here is derived from an EMBL/GenBank/DDBJ whole genome shotgun (WGS) entry which is preliminary data.</text>
</comment>
<sequence length="253" mass="26434">MTAGTSQQKDQAADEEMITLSDYLRRAAEKSVCQAEEAEEQRSPFWGSRLAILLTGTGPQHHTSSLSSQPGLQTGIQLPPSHVLGAAHFLCPVRDSSMPPPQPFCSSSESVSPENNNSCQRRCRRKDSLSPIMEIRTGASLSFPEGLATAPSSCLASPTSFPGFPPCPSDHSVPPSGSWQKDEARSAPSVQLGMRCRLLPGILSEIIIVPAHGCMGQPSSADQPPSSLSSSAAQPSSSSSPPAPASTLGSADA</sequence>
<proteinExistence type="predicted"/>
<feature type="compositionally biased region" description="Low complexity" evidence="1">
    <location>
        <begin position="217"/>
        <end position="240"/>
    </location>
</feature>
<name>A0AAV9QW21_9TELE</name>
<accession>A0AAV9QW21</accession>
<reference evidence="2 3" key="1">
    <citation type="submission" date="2021-06" db="EMBL/GenBank/DDBJ databases">
        <authorList>
            <person name="Palmer J.M."/>
        </authorList>
    </citation>
    <scope>NUCLEOTIDE SEQUENCE [LARGE SCALE GENOMIC DNA]</scope>
    <source>
        <strain evidence="2 3">MEX-2019</strain>
        <tissue evidence="2">Muscle</tissue>
    </source>
</reference>
<feature type="compositionally biased region" description="Low complexity" evidence="1">
    <location>
        <begin position="106"/>
        <end position="118"/>
    </location>
</feature>
<keyword evidence="3" id="KW-1185">Reference proteome</keyword>
<feature type="region of interest" description="Disordered" evidence="1">
    <location>
        <begin position="165"/>
        <end position="187"/>
    </location>
</feature>
<dbReference type="EMBL" id="JAHHUM010002885">
    <property type="protein sequence ID" value="KAK5600489.1"/>
    <property type="molecule type" value="Genomic_DNA"/>
</dbReference>
<dbReference type="Proteomes" id="UP001311232">
    <property type="component" value="Unassembled WGS sequence"/>
</dbReference>
<organism evidence="2 3">
    <name type="scientific">Crenichthys baileyi</name>
    <name type="common">White River springfish</name>
    <dbReference type="NCBI Taxonomy" id="28760"/>
    <lineage>
        <taxon>Eukaryota</taxon>
        <taxon>Metazoa</taxon>
        <taxon>Chordata</taxon>
        <taxon>Craniata</taxon>
        <taxon>Vertebrata</taxon>
        <taxon>Euteleostomi</taxon>
        <taxon>Actinopterygii</taxon>
        <taxon>Neopterygii</taxon>
        <taxon>Teleostei</taxon>
        <taxon>Neoteleostei</taxon>
        <taxon>Acanthomorphata</taxon>
        <taxon>Ovalentaria</taxon>
        <taxon>Atherinomorphae</taxon>
        <taxon>Cyprinodontiformes</taxon>
        <taxon>Goodeidae</taxon>
        <taxon>Crenichthys</taxon>
    </lineage>
</organism>
<gene>
    <name evidence="2" type="ORF">CRENBAI_017482</name>
</gene>